<name>A0A834IL61_RHYFE</name>
<keyword evidence="8" id="KW-1185">Reference proteome</keyword>
<proteinExistence type="inferred from homology"/>
<evidence type="ECO:0000313" key="8">
    <source>
        <dbReference type="Proteomes" id="UP000625711"/>
    </source>
</evidence>
<evidence type="ECO:0000256" key="3">
    <source>
        <dbReference type="ARBA" id="ARBA00023054"/>
    </source>
</evidence>
<accession>A0A834IL61</accession>
<feature type="domain" description="CCDC93 N-terminal" evidence="6">
    <location>
        <begin position="45"/>
        <end position="149"/>
    </location>
</feature>
<feature type="coiled-coil region" evidence="4">
    <location>
        <begin position="315"/>
        <end position="363"/>
    </location>
</feature>
<dbReference type="AlphaFoldDB" id="A0A834IL61"/>
<dbReference type="Pfam" id="PF09762">
    <property type="entry name" value="CCDC93_CC"/>
    <property type="match status" value="1"/>
</dbReference>
<evidence type="ECO:0000259" key="5">
    <source>
        <dbReference type="Pfam" id="PF09762"/>
    </source>
</evidence>
<dbReference type="Proteomes" id="UP000625711">
    <property type="component" value="Unassembled WGS sequence"/>
</dbReference>
<dbReference type="EMBL" id="JAACXV010000324">
    <property type="protein sequence ID" value="KAF7280058.1"/>
    <property type="molecule type" value="Genomic_DNA"/>
</dbReference>
<feature type="coiled-coil region" evidence="4">
    <location>
        <begin position="243"/>
        <end position="270"/>
    </location>
</feature>
<feature type="coiled-coil region" evidence="4">
    <location>
        <begin position="392"/>
        <end position="439"/>
    </location>
</feature>
<dbReference type="PANTHER" id="PTHR16441">
    <property type="entry name" value="FIDIPIDINE"/>
    <property type="match status" value="1"/>
</dbReference>
<sequence length="599" mass="70330">MDAKEIQYYYMAAVNQDISKKFKKASKNQRNENNEANIEVREDEEQFTKSQEIIDLLVAAGYFRARIKGLSPFDKVVGGMVWCIESLNADVDVDLLFQENSTIGQKISLTEKIVVVLPKIKCPYTIEPHQIQGLDFIHIFPVIQWLVKASMEAREEKSSFVRLYAINQFNKAFMITEKTEEKLSQTLENLKIVNDVYRPQRYYKRKNAPPPDILSRVHITLLEYGYRGSTIKSTADDSRDDEKKEARASIEEEQNKLDQLSLNLTAAKEEVFQEIFTEEDKKRLKNHYEILQSELKDGGIQSKNNQKQLLLEEQTRLLETNIVKLKHRKHKVEEEILKQKDVLRETKLARAEAESSFKEFEEEKRMNPSEVKEIEELVILKDKLKSEETQFKESCKQELVRLQKEIEEFKQIKTPTEPNPQLKKEIENVSEKIKLLRLSLAKKNQIVLKLQMQLDDVPNRAEMTQYQKRFLELYNQVAAKHKETKQYYSLYNTLEDKRMYLKKELSLLNSISENYPEAMMSASAREEFMGQFQRIVEGVQQNRLKIEFQISEVKRRRERLNSTLHDLLELQRSYAATLKQLSLECSKYEALLAGKSNTR</sequence>
<evidence type="ECO:0000259" key="6">
    <source>
        <dbReference type="Pfam" id="PF21673"/>
    </source>
</evidence>
<evidence type="ECO:0000256" key="1">
    <source>
        <dbReference type="ARBA" id="ARBA00007219"/>
    </source>
</evidence>
<dbReference type="InterPro" id="IPR019159">
    <property type="entry name" value="CCDC93_CC"/>
</dbReference>
<evidence type="ECO:0000313" key="7">
    <source>
        <dbReference type="EMBL" id="KAF7280058.1"/>
    </source>
</evidence>
<dbReference type="GO" id="GO:0006893">
    <property type="term" value="P:Golgi to plasma membrane transport"/>
    <property type="evidence" value="ECO:0007669"/>
    <property type="project" value="TreeGrafter"/>
</dbReference>
<gene>
    <name evidence="7" type="ORF">GWI33_006441</name>
</gene>
<dbReference type="Pfam" id="PF21673">
    <property type="entry name" value="CCDC93_N"/>
    <property type="match status" value="1"/>
</dbReference>
<dbReference type="InterPro" id="IPR039116">
    <property type="entry name" value="CCDC93"/>
</dbReference>
<feature type="domain" description="CCDC93 coiled-coil" evidence="5">
    <location>
        <begin position="195"/>
        <end position="593"/>
    </location>
</feature>
<evidence type="ECO:0000256" key="4">
    <source>
        <dbReference type="SAM" id="Coils"/>
    </source>
</evidence>
<dbReference type="InterPro" id="IPR048747">
    <property type="entry name" value="CCDC93_N"/>
</dbReference>
<dbReference type="OrthoDB" id="16092at2759"/>
<reference evidence="7" key="1">
    <citation type="submission" date="2020-08" db="EMBL/GenBank/DDBJ databases">
        <title>Genome sequencing and assembly of the red palm weevil Rhynchophorus ferrugineus.</title>
        <authorList>
            <person name="Dias G.B."/>
            <person name="Bergman C.M."/>
            <person name="Manee M."/>
        </authorList>
    </citation>
    <scope>NUCLEOTIDE SEQUENCE</scope>
    <source>
        <strain evidence="7">AA-2017</strain>
        <tissue evidence="7">Whole larva</tissue>
    </source>
</reference>
<protein>
    <recommendedName>
        <fullName evidence="2">Coiled-coil domain-containing protein 93</fullName>
    </recommendedName>
</protein>
<keyword evidence="3 4" id="KW-0175">Coiled coil</keyword>
<comment type="similarity">
    <text evidence="1">Belongs to the CCDC93 family.</text>
</comment>
<comment type="caution">
    <text evidence="7">The sequence shown here is derived from an EMBL/GenBank/DDBJ whole genome shotgun (WGS) entry which is preliminary data.</text>
</comment>
<evidence type="ECO:0000256" key="2">
    <source>
        <dbReference type="ARBA" id="ARBA00016765"/>
    </source>
</evidence>
<dbReference type="PANTHER" id="PTHR16441:SF0">
    <property type="entry name" value="COILED-COIL DOMAIN-CONTAINING PROTEIN 93"/>
    <property type="match status" value="1"/>
</dbReference>
<organism evidence="7 8">
    <name type="scientific">Rhynchophorus ferrugineus</name>
    <name type="common">Red palm weevil</name>
    <name type="synonym">Curculio ferrugineus</name>
    <dbReference type="NCBI Taxonomy" id="354439"/>
    <lineage>
        <taxon>Eukaryota</taxon>
        <taxon>Metazoa</taxon>
        <taxon>Ecdysozoa</taxon>
        <taxon>Arthropoda</taxon>
        <taxon>Hexapoda</taxon>
        <taxon>Insecta</taxon>
        <taxon>Pterygota</taxon>
        <taxon>Neoptera</taxon>
        <taxon>Endopterygota</taxon>
        <taxon>Coleoptera</taxon>
        <taxon>Polyphaga</taxon>
        <taxon>Cucujiformia</taxon>
        <taxon>Curculionidae</taxon>
        <taxon>Dryophthorinae</taxon>
        <taxon>Rhynchophorus</taxon>
    </lineage>
</organism>